<organism evidence="1 2">
    <name type="scientific">Anaerobutyricum hallii</name>
    <dbReference type="NCBI Taxonomy" id="39488"/>
    <lineage>
        <taxon>Bacteria</taxon>
        <taxon>Bacillati</taxon>
        <taxon>Bacillota</taxon>
        <taxon>Clostridia</taxon>
        <taxon>Lachnospirales</taxon>
        <taxon>Lachnospiraceae</taxon>
        <taxon>Anaerobutyricum</taxon>
    </lineage>
</organism>
<dbReference type="PANTHER" id="PTHR45661">
    <property type="entry name" value="SURFACE ANTIGEN"/>
    <property type="match status" value="1"/>
</dbReference>
<dbReference type="KEGG" id="ehl:EHLA_0275"/>
<reference evidence="2" key="1">
    <citation type="submission" date="2017-09" db="EMBL/GenBank/DDBJ databases">
        <authorList>
            <person name="Shetty A S."/>
        </authorList>
    </citation>
    <scope>NUCLEOTIDE SEQUENCE [LARGE SCALE GENOMIC DNA]</scope>
</reference>
<dbReference type="SUPFAM" id="SSF52058">
    <property type="entry name" value="L domain-like"/>
    <property type="match status" value="2"/>
</dbReference>
<dbReference type="InterPro" id="IPR026906">
    <property type="entry name" value="LRR_5"/>
</dbReference>
<proteinExistence type="predicted"/>
<name>A0A285PT94_9FIRM</name>
<dbReference type="PANTHER" id="PTHR45661:SF3">
    <property type="entry name" value="IG-LIKE DOMAIN-CONTAINING PROTEIN"/>
    <property type="match status" value="1"/>
</dbReference>
<dbReference type="Proteomes" id="UP000217549">
    <property type="component" value="Chromosome I"/>
</dbReference>
<evidence type="ECO:0000313" key="2">
    <source>
        <dbReference type="Proteomes" id="UP000217549"/>
    </source>
</evidence>
<protein>
    <submittedName>
        <fullName evidence="1">Leucine-rich repeat domain, L domain-like</fullName>
    </submittedName>
</protein>
<dbReference type="EMBL" id="LT907978">
    <property type="protein sequence ID" value="SOB71040.1"/>
    <property type="molecule type" value="Genomic_DNA"/>
</dbReference>
<dbReference type="Pfam" id="PF13306">
    <property type="entry name" value="LRR_5"/>
    <property type="match status" value="2"/>
</dbReference>
<evidence type="ECO:0000313" key="1">
    <source>
        <dbReference type="EMBL" id="SOB71040.1"/>
    </source>
</evidence>
<accession>A0A285PT94</accession>
<dbReference type="AlphaFoldDB" id="A0A285PT94"/>
<dbReference type="InterPro" id="IPR053139">
    <property type="entry name" value="Surface_bspA-like"/>
</dbReference>
<dbReference type="RefSeq" id="WP_123864827.1">
    <property type="nucleotide sequence ID" value="NZ_LT907978.1"/>
</dbReference>
<gene>
    <name evidence="1" type="ORF">EHLA_0275</name>
</gene>
<dbReference type="Gene3D" id="3.80.10.10">
    <property type="entry name" value="Ribonuclease Inhibitor"/>
    <property type="match status" value="3"/>
</dbReference>
<dbReference type="InterPro" id="IPR032675">
    <property type="entry name" value="LRR_dom_sf"/>
</dbReference>
<keyword evidence="2" id="KW-1185">Reference proteome</keyword>
<sequence length="428" mass="48195">MPDGFLSRNNSVTSVEISESVKEIGSYAFDECSNLKSVIIKANIEDIKEETFRRCRKLEKVELPDSVKSIGEYAFTECDKLDSIKIPENVTHMGNGVFERCFNLKNVVIPKKMTVIPDCTFSQCESLKTIIIPDTVESVGIQAFVDCRKLKEINLSKKLSVIEIGTFMGCDSLKSINIPASVKTIKGYAFSECFDLEQVNIPNTVTYIGNCAFEDSYKLKNVSIPSSVTKIGDYAFGYCTSLAYVQSVSDYKTRTMASDKYKVRGFTIIGKKNSAAYRYAKKHKFEFYTSLKYMKVHTVKSCRYRIKNNSEVTFLGIANKKIKNVTIPSTIKIDKKTYKVTSISPNVLRNKGITKITMGKNVVTIGAGAFNNCRKLKKIIIKSSKLKTIGKDAFKKLPKKLVVKVPPKKIKLYKKLLKKQKINLNITK</sequence>